<name>A0A1E1XIN2_9ACAR</name>
<evidence type="ECO:0000313" key="1">
    <source>
        <dbReference type="EMBL" id="JAT99172.1"/>
    </source>
</evidence>
<protein>
    <submittedName>
        <fullName evidence="1">Putative lipocal-1 21 lipocalin</fullName>
    </submittedName>
</protein>
<dbReference type="AlphaFoldDB" id="A0A1E1XIN2"/>
<dbReference type="GO" id="GO:0030682">
    <property type="term" value="P:symbiont-mediated perturbation of host defenses"/>
    <property type="evidence" value="ECO:0007669"/>
    <property type="project" value="InterPro"/>
</dbReference>
<dbReference type="Gene3D" id="2.40.128.20">
    <property type="match status" value="1"/>
</dbReference>
<accession>A0A1E1XIN2</accession>
<dbReference type="InterPro" id="IPR012674">
    <property type="entry name" value="Calycin"/>
</dbReference>
<reference evidence="1" key="1">
    <citation type="journal article" date="2017" name="Front. Cell. Infect. Microbiol.">
        <title>The Distinct Transcriptional Response of the Midgut of Amblyomma sculptum and Amblyomma aureolatum Ticks to Rickettsia rickettsii Correlates to Their Differences in Susceptibility to Infection.</title>
        <authorList>
            <person name="Martins L.A."/>
            <person name="Galletti M.F.B.M."/>
            <person name="Ribeiro J.M."/>
            <person name="Fujita A."/>
            <person name="Costa F.B."/>
            <person name="Labruna M.B."/>
            <person name="Daffre S."/>
            <person name="Fogaca A.C."/>
        </authorList>
    </citation>
    <scope>NUCLEOTIDE SEQUENCE</scope>
</reference>
<proteinExistence type="evidence at transcript level"/>
<organism evidence="1">
    <name type="scientific">Amblyomma aureolatum</name>
    <dbReference type="NCBI Taxonomy" id="187763"/>
    <lineage>
        <taxon>Eukaryota</taxon>
        <taxon>Metazoa</taxon>
        <taxon>Ecdysozoa</taxon>
        <taxon>Arthropoda</taxon>
        <taxon>Chelicerata</taxon>
        <taxon>Arachnida</taxon>
        <taxon>Acari</taxon>
        <taxon>Parasitiformes</taxon>
        <taxon>Ixodida</taxon>
        <taxon>Ixodoidea</taxon>
        <taxon>Ixodidae</taxon>
        <taxon>Amblyomminae</taxon>
        <taxon>Amblyomma</taxon>
    </lineage>
</organism>
<dbReference type="EMBL" id="GFAC01000016">
    <property type="protein sequence ID" value="JAT99172.1"/>
    <property type="molecule type" value="mRNA"/>
</dbReference>
<dbReference type="PRINTS" id="PR01220">
    <property type="entry name" value="HISBINDING"/>
</dbReference>
<dbReference type="GO" id="GO:0043176">
    <property type="term" value="F:amine binding"/>
    <property type="evidence" value="ECO:0007669"/>
    <property type="project" value="InterPro"/>
</dbReference>
<feature type="non-terminal residue" evidence="1">
    <location>
        <position position="1"/>
    </location>
</feature>
<dbReference type="InterPro" id="IPR002970">
    <property type="entry name" value="Tick_his-bd"/>
</dbReference>
<dbReference type="Pfam" id="PF02098">
    <property type="entry name" value="His_binding"/>
    <property type="match status" value="1"/>
</dbReference>
<dbReference type="SUPFAM" id="SSF50814">
    <property type="entry name" value="Lipocalins"/>
    <property type="match status" value="1"/>
</dbReference>
<sequence>SHALAFSVVTDDSNPIWANETRLGKYQNAWTILNQSSNVIYYLSKSTFSKANNLWGENFTCVSVRMSNVTNSTDLNSPNSAQERMSHFAFRNSSNETVTYNLNTTAVKTYNYSEDNAIQYILPNCSVITKTVIFTDGEACSLLSVPDEDGGKGCELWVKEDYLKNNTTPKCCYFLFDLLCAETGSYTPYNAQCHSEDPTKPTSKEEDGK</sequence>